<keyword evidence="1" id="KW-1133">Transmembrane helix</keyword>
<accession>A0A397QVF1</accession>
<sequence>MYDLFYNISGPTVWIISGIELLLLIYLIYKSIKTKSLFILLVTLITFGLFYDAFITSLGTIVDASNIMFLSKVRFILHATLVPLLFIISILTINLKKPFKIAVYITTSLFIILGIICIIFTSYEVINFAGISRLTVNKELTNKAINTIPTVINILAVIPLIVVGIYKLIKSKNIHLLLSGGLMFFFSMLPPIIKMNDFMFLISMFGEICMVFFLILYFNKESK</sequence>
<keyword evidence="1" id="KW-0472">Membrane</keyword>
<keyword evidence="1" id="KW-0812">Transmembrane</keyword>
<feature type="transmembrane region" description="Helical" evidence="1">
    <location>
        <begin position="176"/>
        <end position="193"/>
    </location>
</feature>
<dbReference type="Proteomes" id="UP000266506">
    <property type="component" value="Unassembled WGS sequence"/>
</dbReference>
<proteinExistence type="predicted"/>
<comment type="caution">
    <text evidence="2">The sequence shown here is derived from an EMBL/GenBank/DDBJ whole genome shotgun (WGS) entry which is preliminary data.</text>
</comment>
<protein>
    <submittedName>
        <fullName evidence="2">Uncharacterized protein</fullName>
    </submittedName>
</protein>
<dbReference type="RefSeq" id="WP_119016945.1">
    <property type="nucleotide sequence ID" value="NZ_QXEV01000037.1"/>
</dbReference>
<evidence type="ECO:0000313" key="2">
    <source>
        <dbReference type="EMBL" id="RIA64799.1"/>
    </source>
</evidence>
<name>A0A397QVF1_9MOLU</name>
<dbReference type="EMBL" id="QXEV01000037">
    <property type="protein sequence ID" value="RIA64799.1"/>
    <property type="molecule type" value="Genomic_DNA"/>
</dbReference>
<feature type="transmembrane region" description="Helical" evidence="1">
    <location>
        <begin position="146"/>
        <end position="169"/>
    </location>
</feature>
<feature type="transmembrane region" description="Helical" evidence="1">
    <location>
        <begin position="12"/>
        <end position="29"/>
    </location>
</feature>
<dbReference type="InParanoid" id="A0A397QVF1"/>
<evidence type="ECO:0000313" key="3">
    <source>
        <dbReference type="Proteomes" id="UP000266506"/>
    </source>
</evidence>
<reference evidence="2 3" key="1">
    <citation type="submission" date="2018-08" db="EMBL/GenBank/DDBJ databases">
        <title>Genomic Encyclopedia of Archaeal and Bacterial Type Strains, Phase II (KMG-II): from individual species to whole genera.</title>
        <authorList>
            <person name="Goeker M."/>
        </authorList>
    </citation>
    <scope>NUCLEOTIDE SEQUENCE [LARGE SCALE GENOMIC DNA]</scope>
    <source>
        <strain evidence="2 3">ATCC 27112</strain>
    </source>
</reference>
<evidence type="ECO:0000256" key="1">
    <source>
        <dbReference type="SAM" id="Phobius"/>
    </source>
</evidence>
<organism evidence="2 3">
    <name type="scientific">Anaeroplasma bactoclasticum</name>
    <dbReference type="NCBI Taxonomy" id="2088"/>
    <lineage>
        <taxon>Bacteria</taxon>
        <taxon>Bacillati</taxon>
        <taxon>Mycoplasmatota</taxon>
        <taxon>Mollicutes</taxon>
        <taxon>Anaeroplasmatales</taxon>
        <taxon>Anaeroplasmataceae</taxon>
        <taxon>Anaeroplasma</taxon>
    </lineage>
</organism>
<feature type="transmembrane region" description="Helical" evidence="1">
    <location>
        <begin position="102"/>
        <end position="126"/>
    </location>
</feature>
<dbReference type="AlphaFoldDB" id="A0A397QVF1"/>
<gene>
    <name evidence="2" type="ORF">EI71_01883</name>
</gene>
<keyword evidence="3" id="KW-1185">Reference proteome</keyword>
<feature type="transmembrane region" description="Helical" evidence="1">
    <location>
        <begin position="36"/>
        <end position="55"/>
    </location>
</feature>
<feature type="transmembrane region" description="Helical" evidence="1">
    <location>
        <begin position="199"/>
        <end position="218"/>
    </location>
</feature>
<feature type="transmembrane region" description="Helical" evidence="1">
    <location>
        <begin position="75"/>
        <end position="95"/>
    </location>
</feature>